<evidence type="ECO:0000313" key="12">
    <source>
        <dbReference type="Proteomes" id="UP000036458"/>
    </source>
</evidence>
<dbReference type="GO" id="GO:0042910">
    <property type="term" value="F:xenobiotic transmembrane transporter activity"/>
    <property type="evidence" value="ECO:0007669"/>
    <property type="project" value="InterPro"/>
</dbReference>
<keyword evidence="2" id="KW-0813">Transport</keyword>
<dbReference type="GO" id="GO:0015297">
    <property type="term" value="F:antiporter activity"/>
    <property type="evidence" value="ECO:0007669"/>
    <property type="project" value="UniProtKB-KW"/>
</dbReference>
<comment type="subcellular location">
    <subcellularLocation>
        <location evidence="1">Cell membrane</location>
        <topology evidence="1">Multi-pass membrane protein</topology>
    </subcellularLocation>
</comment>
<dbReference type="InterPro" id="IPR050222">
    <property type="entry name" value="MATE_MdtK"/>
</dbReference>
<evidence type="ECO:0000256" key="7">
    <source>
        <dbReference type="ARBA" id="ARBA00023065"/>
    </source>
</evidence>
<keyword evidence="7" id="KW-0406">Ion transport</keyword>
<proteinExistence type="predicted"/>
<dbReference type="PIRSF" id="PIRSF006603">
    <property type="entry name" value="DinF"/>
    <property type="match status" value="1"/>
</dbReference>
<feature type="transmembrane region" description="Helical" evidence="10">
    <location>
        <begin position="434"/>
        <end position="454"/>
    </location>
</feature>
<dbReference type="KEGG" id="ruf:TH63_16015"/>
<dbReference type="OrthoDB" id="9776324at2"/>
<sequence>MTSRKELFHLIWAAVKGQEQDYTRLSLKKSIVLLATPMILEMLMESLFAVVDIFLVGRLGPYALATVGLTESILMIVYSVGMGLSMAGTAMVARRFGEKNYTQAGTTTFQILVTGAVLALLASSLTFFFAPEILQLMGADQEVITRGIGYTRIIFGSNLIIILLFLINGAFRGAGQPHLPMRALWLANGINIVLAPLLIFGWGPVPAYGLEGAAWATTIGRSTGVIYQLYHLLNGKHHLKIARENLVLSYAVILKILKVSVGGMGQFLIDSASWIFLTRIIAEFGSNALAGYTISFRVIMFTLLPAWGLSSAAATLVGQNLGAHKPRRAEVSVLLTARYNMIFLGAITVIFFFFGEHLSRLFTQEPEVIAVASEGLKIITLGYIFFGLGMVMVQAFNGAGDTRTPAFINIFVLWLLEIPMAYLLAVYWGLGVTGIFVTIACCHSFHSLVSWWLFRKGRWKTVKI</sequence>
<feature type="transmembrane region" description="Helical" evidence="10">
    <location>
        <begin position="150"/>
        <end position="171"/>
    </location>
</feature>
<dbReference type="Proteomes" id="UP000036458">
    <property type="component" value="Chromosome"/>
</dbReference>
<evidence type="ECO:0000256" key="2">
    <source>
        <dbReference type="ARBA" id="ARBA00022448"/>
    </source>
</evidence>
<evidence type="ECO:0000256" key="3">
    <source>
        <dbReference type="ARBA" id="ARBA00022449"/>
    </source>
</evidence>
<evidence type="ECO:0000256" key="5">
    <source>
        <dbReference type="ARBA" id="ARBA00022692"/>
    </source>
</evidence>
<feature type="transmembrane region" description="Helical" evidence="10">
    <location>
        <begin position="289"/>
        <end position="317"/>
    </location>
</feature>
<keyword evidence="4" id="KW-1003">Cell membrane</keyword>
<evidence type="ECO:0000256" key="1">
    <source>
        <dbReference type="ARBA" id="ARBA00004651"/>
    </source>
</evidence>
<accession>A0A0H4VSN7</accession>
<dbReference type="EMBL" id="CP010777">
    <property type="protein sequence ID" value="AKQ46789.1"/>
    <property type="molecule type" value="Genomic_DNA"/>
</dbReference>
<feature type="transmembrane region" description="Helical" evidence="10">
    <location>
        <begin position="183"/>
        <end position="202"/>
    </location>
</feature>
<protein>
    <recommendedName>
        <fullName evidence="9">Multidrug-efflux transporter</fullName>
    </recommendedName>
</protein>
<evidence type="ECO:0000256" key="8">
    <source>
        <dbReference type="ARBA" id="ARBA00023136"/>
    </source>
</evidence>
<evidence type="ECO:0000313" key="11">
    <source>
        <dbReference type="EMBL" id="AKQ46789.1"/>
    </source>
</evidence>
<dbReference type="AlphaFoldDB" id="A0A0H4VSN7"/>
<keyword evidence="12" id="KW-1185">Reference proteome</keyword>
<dbReference type="CDD" id="cd13139">
    <property type="entry name" value="MATE_like_14"/>
    <property type="match status" value="1"/>
</dbReference>
<evidence type="ECO:0000256" key="10">
    <source>
        <dbReference type="SAM" id="Phobius"/>
    </source>
</evidence>
<name>A0A0H4VSN7_9BACT</name>
<reference evidence="11 12" key="1">
    <citation type="submission" date="2015-01" db="EMBL/GenBank/DDBJ databases">
        <title>Rufibacter sp./DG31D/ whole genome sequencing.</title>
        <authorList>
            <person name="Kim M.K."/>
            <person name="Srinivasan S."/>
            <person name="Lee J.-J."/>
        </authorList>
    </citation>
    <scope>NUCLEOTIDE SEQUENCE [LARGE SCALE GENOMIC DNA]</scope>
    <source>
        <strain evidence="11 12">DG31D</strain>
    </source>
</reference>
<gene>
    <name evidence="11" type="ORF">TH63_16015</name>
</gene>
<feature type="transmembrane region" description="Helical" evidence="10">
    <location>
        <begin position="337"/>
        <end position="355"/>
    </location>
</feature>
<dbReference type="PANTHER" id="PTHR43298:SF2">
    <property type="entry name" value="FMN_FAD EXPORTER YEEO-RELATED"/>
    <property type="match status" value="1"/>
</dbReference>
<keyword evidence="5 10" id="KW-0812">Transmembrane</keyword>
<evidence type="ECO:0000256" key="4">
    <source>
        <dbReference type="ARBA" id="ARBA00022475"/>
    </source>
</evidence>
<keyword evidence="3" id="KW-0050">Antiport</keyword>
<evidence type="ECO:0000256" key="9">
    <source>
        <dbReference type="ARBA" id="ARBA00031636"/>
    </source>
</evidence>
<feature type="transmembrane region" description="Helical" evidence="10">
    <location>
        <begin position="408"/>
        <end position="428"/>
    </location>
</feature>
<dbReference type="GO" id="GO:0005886">
    <property type="term" value="C:plasma membrane"/>
    <property type="evidence" value="ECO:0007669"/>
    <property type="project" value="UniProtKB-SubCell"/>
</dbReference>
<dbReference type="InterPro" id="IPR002528">
    <property type="entry name" value="MATE_fam"/>
</dbReference>
<keyword evidence="6 10" id="KW-1133">Transmembrane helix</keyword>
<organism evidence="11 12">
    <name type="scientific">Rufibacter radiotolerans</name>
    <dbReference type="NCBI Taxonomy" id="1379910"/>
    <lineage>
        <taxon>Bacteria</taxon>
        <taxon>Pseudomonadati</taxon>
        <taxon>Bacteroidota</taxon>
        <taxon>Cytophagia</taxon>
        <taxon>Cytophagales</taxon>
        <taxon>Hymenobacteraceae</taxon>
        <taxon>Rufibacter</taxon>
    </lineage>
</organism>
<feature type="transmembrane region" description="Helical" evidence="10">
    <location>
        <begin position="245"/>
        <end position="269"/>
    </location>
</feature>
<dbReference type="PATRIC" id="fig|1379910.4.peg.3493"/>
<dbReference type="Pfam" id="PF01554">
    <property type="entry name" value="MatE"/>
    <property type="match status" value="2"/>
</dbReference>
<dbReference type="NCBIfam" id="TIGR00797">
    <property type="entry name" value="matE"/>
    <property type="match status" value="1"/>
</dbReference>
<feature type="transmembrane region" description="Helical" evidence="10">
    <location>
        <begin position="375"/>
        <end position="396"/>
    </location>
</feature>
<feature type="transmembrane region" description="Helical" evidence="10">
    <location>
        <begin position="31"/>
        <end position="56"/>
    </location>
</feature>
<dbReference type="RefSeq" id="WP_048921832.1">
    <property type="nucleotide sequence ID" value="NZ_CP010777.1"/>
</dbReference>
<evidence type="ECO:0000256" key="6">
    <source>
        <dbReference type="ARBA" id="ARBA00022989"/>
    </source>
</evidence>
<keyword evidence="8 10" id="KW-0472">Membrane</keyword>
<dbReference type="GO" id="GO:0006811">
    <property type="term" value="P:monoatomic ion transport"/>
    <property type="evidence" value="ECO:0007669"/>
    <property type="project" value="UniProtKB-KW"/>
</dbReference>
<feature type="transmembrane region" description="Helical" evidence="10">
    <location>
        <begin position="108"/>
        <end position="130"/>
    </location>
</feature>
<feature type="transmembrane region" description="Helical" evidence="10">
    <location>
        <begin position="214"/>
        <end position="233"/>
    </location>
</feature>
<dbReference type="InterPro" id="IPR048279">
    <property type="entry name" value="MdtK-like"/>
</dbReference>
<dbReference type="PANTHER" id="PTHR43298">
    <property type="entry name" value="MULTIDRUG RESISTANCE PROTEIN NORM-RELATED"/>
    <property type="match status" value="1"/>
</dbReference>
<feature type="transmembrane region" description="Helical" evidence="10">
    <location>
        <begin position="62"/>
        <end position="87"/>
    </location>
</feature>
<dbReference type="STRING" id="1379910.TH63_16015"/>